<feature type="signal peptide" evidence="2">
    <location>
        <begin position="1"/>
        <end position="21"/>
    </location>
</feature>
<organism evidence="3 4">
    <name type="scientific">Porites lobata</name>
    <dbReference type="NCBI Taxonomy" id="104759"/>
    <lineage>
        <taxon>Eukaryota</taxon>
        <taxon>Metazoa</taxon>
        <taxon>Cnidaria</taxon>
        <taxon>Anthozoa</taxon>
        <taxon>Hexacorallia</taxon>
        <taxon>Scleractinia</taxon>
        <taxon>Fungiina</taxon>
        <taxon>Poritidae</taxon>
        <taxon>Porites</taxon>
    </lineage>
</organism>
<proteinExistence type="predicted"/>
<comment type="caution">
    <text evidence="3">The sequence shown here is derived from an EMBL/GenBank/DDBJ whole genome shotgun (WGS) entry which is preliminary data.</text>
</comment>
<dbReference type="EMBL" id="CALNXK010000077">
    <property type="protein sequence ID" value="CAH3145892.1"/>
    <property type="molecule type" value="Genomic_DNA"/>
</dbReference>
<evidence type="ECO:0000256" key="2">
    <source>
        <dbReference type="SAM" id="SignalP"/>
    </source>
</evidence>
<feature type="coiled-coil region" evidence="1">
    <location>
        <begin position="34"/>
        <end position="61"/>
    </location>
</feature>
<keyword evidence="4" id="KW-1185">Reference proteome</keyword>
<keyword evidence="1" id="KW-0175">Coiled coil</keyword>
<gene>
    <name evidence="3" type="ORF">PLOB_00044803</name>
</gene>
<evidence type="ECO:0000313" key="4">
    <source>
        <dbReference type="Proteomes" id="UP001159405"/>
    </source>
</evidence>
<sequence>MMKLLFFLVVLVHLLANPSEAQIPQCLPALATYLQNQASLLQSVKNDLDATKKQLQQAIGQWPPGHYCILASGSCPPGFSRSEGHMLALKMYSHTPVYITPAKFGSSRIQCHGPCGRYGQWVGELYIAACCK</sequence>
<name>A0ABN8PPH7_9CNID</name>
<reference evidence="3 4" key="1">
    <citation type="submission" date="2022-05" db="EMBL/GenBank/DDBJ databases">
        <authorList>
            <consortium name="Genoscope - CEA"/>
            <person name="William W."/>
        </authorList>
    </citation>
    <scope>NUCLEOTIDE SEQUENCE [LARGE SCALE GENOMIC DNA]</scope>
</reference>
<feature type="chain" id="PRO_5045901513" evidence="2">
    <location>
        <begin position="22"/>
        <end position="132"/>
    </location>
</feature>
<keyword evidence="2" id="KW-0732">Signal</keyword>
<dbReference type="Proteomes" id="UP001159405">
    <property type="component" value="Unassembled WGS sequence"/>
</dbReference>
<evidence type="ECO:0000256" key="1">
    <source>
        <dbReference type="SAM" id="Coils"/>
    </source>
</evidence>
<protein>
    <submittedName>
        <fullName evidence="3">Uncharacterized protein</fullName>
    </submittedName>
</protein>
<evidence type="ECO:0000313" key="3">
    <source>
        <dbReference type="EMBL" id="CAH3145892.1"/>
    </source>
</evidence>
<accession>A0ABN8PPH7</accession>